<evidence type="ECO:0000259" key="1">
    <source>
        <dbReference type="Pfam" id="PF06985"/>
    </source>
</evidence>
<evidence type="ECO:0000313" key="3">
    <source>
        <dbReference type="Proteomes" id="UP001334248"/>
    </source>
</evidence>
<dbReference type="Proteomes" id="UP001334248">
    <property type="component" value="Unassembled WGS sequence"/>
</dbReference>
<name>A0ABR0RXU5_9EURO</name>
<dbReference type="EMBL" id="JAVHJV010000002">
    <property type="protein sequence ID" value="KAK5945407.1"/>
    <property type="molecule type" value="Genomic_DNA"/>
</dbReference>
<dbReference type="GeneID" id="89996061"/>
<protein>
    <recommendedName>
        <fullName evidence="1">Heterokaryon incompatibility domain-containing protein</fullName>
    </recommendedName>
</protein>
<dbReference type="PANTHER" id="PTHR33112">
    <property type="entry name" value="DOMAIN PROTEIN, PUTATIVE-RELATED"/>
    <property type="match status" value="1"/>
</dbReference>
<comment type="caution">
    <text evidence="2">The sequence shown here is derived from an EMBL/GenBank/DDBJ whole genome shotgun (WGS) entry which is preliminary data.</text>
</comment>
<dbReference type="Pfam" id="PF06985">
    <property type="entry name" value="HET"/>
    <property type="match status" value="1"/>
</dbReference>
<evidence type="ECO:0000313" key="2">
    <source>
        <dbReference type="EMBL" id="KAK5945407.1"/>
    </source>
</evidence>
<reference evidence="2 3" key="1">
    <citation type="journal article" date="2023" name="Res Sq">
        <title>Genomic and morphological characterization of Knufia obscura isolated from the Mars 2020 spacecraft assembly facility.</title>
        <authorList>
            <person name="Chander A.M."/>
            <person name="Teixeira M.M."/>
            <person name="Singh N.K."/>
            <person name="Williams M.P."/>
            <person name="Parker C.W."/>
            <person name="Leo P."/>
            <person name="Stajich J.E."/>
            <person name="Torok T."/>
            <person name="Tighe S."/>
            <person name="Mason C.E."/>
            <person name="Venkateswaran K."/>
        </authorList>
    </citation>
    <scope>NUCLEOTIDE SEQUENCE [LARGE SCALE GENOMIC DNA]</scope>
    <source>
        <strain evidence="2 3">CCFEE 5817</strain>
    </source>
</reference>
<dbReference type="RefSeq" id="XP_064733497.1">
    <property type="nucleotide sequence ID" value="XM_064871044.1"/>
</dbReference>
<dbReference type="PANTHER" id="PTHR33112:SF13">
    <property type="entry name" value="HETEROKARYON INCOMPATIBILITY DOMAIN-CONTAINING PROTEIN"/>
    <property type="match status" value="1"/>
</dbReference>
<organism evidence="2 3">
    <name type="scientific">Knufia obscura</name>
    <dbReference type="NCBI Taxonomy" id="1635080"/>
    <lineage>
        <taxon>Eukaryota</taxon>
        <taxon>Fungi</taxon>
        <taxon>Dikarya</taxon>
        <taxon>Ascomycota</taxon>
        <taxon>Pezizomycotina</taxon>
        <taxon>Eurotiomycetes</taxon>
        <taxon>Chaetothyriomycetidae</taxon>
        <taxon>Chaetothyriales</taxon>
        <taxon>Trichomeriaceae</taxon>
        <taxon>Knufia</taxon>
    </lineage>
</organism>
<feature type="domain" description="Heterokaryon incompatibility" evidence="1">
    <location>
        <begin position="96"/>
        <end position="240"/>
    </location>
</feature>
<gene>
    <name evidence="2" type="ORF">PMZ80_002612</name>
</gene>
<keyword evidence="3" id="KW-1185">Reference proteome</keyword>
<proteinExistence type="predicted"/>
<sequence>MTEIVFKPNGTRPVDLVDNVKLRTNPLGGGYEKLDIRAGRGLPDHPRQNIELMHDWIMDCTHNHPQCQKKGDVLLPKRVIAVGTKEEPSVYLYESDNERAEDTIEERKKRIEWSYLSKTFQESIALTRLLGLRYLWIDSLCIIQDDTEDWQIESSKMASIYEGAYVTIAANNTSGGLLDGNELRPTRTVNIQTQSPNGHTVDLLLRSPIQHENFYAASLEGGMASEEDYPLLQRAWCFQERLLATRVLQFTDTEVVFECKAGQDCECGSINHAIGNPIKSFFGRLLADDFQPVGVAEDIWEAWTTILRPYITKDLTVSTDILPALAGVAARMQRRELGQYIAGLWQKELPISLFWFADILDVKHPSVQTAPTFSWAALAGTTKVKELTWPYMESHDDSKQTFKITDFKCSVSGLNPYGTVASASVELHGFTTMVKLKAGRRVRGRNGLLKSAAREEPVMVFMDTCPATTLDIDGTFTCFFGFTWSEDDFSTRPPGIRHCVSALLLRPSSEPNVYERVGCIPQLNNNPCWLDDAEERNVTII</sequence>
<accession>A0ABR0RXU5</accession>
<dbReference type="InterPro" id="IPR010730">
    <property type="entry name" value="HET"/>
</dbReference>